<gene>
    <name evidence="1" type="ORF">FBZ96_104101</name>
</gene>
<evidence type="ECO:0000313" key="1">
    <source>
        <dbReference type="EMBL" id="TWA99133.1"/>
    </source>
</evidence>
<dbReference type="EMBL" id="VITK01000004">
    <property type="protein sequence ID" value="TWA99133.1"/>
    <property type="molecule type" value="Genomic_DNA"/>
</dbReference>
<dbReference type="RefSeq" id="WP_063694598.1">
    <property type="nucleotide sequence ID" value="NZ_LVEM01000008.1"/>
</dbReference>
<protein>
    <recommendedName>
        <fullName evidence="3">PilZ domain-containing protein</fullName>
    </recommendedName>
</protein>
<dbReference type="SUPFAM" id="SSF141371">
    <property type="entry name" value="PilZ domain-like"/>
    <property type="match status" value="1"/>
</dbReference>
<organism evidence="1 2">
    <name type="scientific">Bradyrhizobium stylosanthis</name>
    <dbReference type="NCBI Taxonomy" id="1803665"/>
    <lineage>
        <taxon>Bacteria</taxon>
        <taxon>Pseudomonadati</taxon>
        <taxon>Pseudomonadota</taxon>
        <taxon>Alphaproteobacteria</taxon>
        <taxon>Hyphomicrobiales</taxon>
        <taxon>Nitrobacteraceae</taxon>
        <taxon>Bradyrhizobium</taxon>
    </lineage>
</organism>
<proteinExistence type="predicted"/>
<dbReference type="Proteomes" id="UP000319949">
    <property type="component" value="Unassembled WGS sequence"/>
</dbReference>
<evidence type="ECO:0000313" key="2">
    <source>
        <dbReference type="Proteomes" id="UP000319949"/>
    </source>
</evidence>
<accession>A0A560DPS8</accession>
<dbReference type="AlphaFoldDB" id="A0A560DPS8"/>
<dbReference type="OrthoDB" id="7864450at2"/>
<evidence type="ECO:0008006" key="3">
    <source>
        <dbReference type="Google" id="ProtNLM"/>
    </source>
</evidence>
<comment type="caution">
    <text evidence="1">The sequence shown here is derived from an EMBL/GenBank/DDBJ whole genome shotgun (WGS) entry which is preliminary data.</text>
</comment>
<reference evidence="1 2" key="1">
    <citation type="submission" date="2019-06" db="EMBL/GenBank/DDBJ databases">
        <title>Genomic Encyclopedia of Type Strains, Phase IV (KMG-V): Genome sequencing to study the core and pangenomes of soil and plant-associated prokaryotes.</title>
        <authorList>
            <person name="Whitman W."/>
        </authorList>
    </citation>
    <scope>NUCLEOTIDE SEQUENCE [LARGE SCALE GENOMIC DNA]</scope>
    <source>
        <strain evidence="1 2">BR 510</strain>
    </source>
</reference>
<name>A0A560DPS8_9BRAD</name>
<keyword evidence="2" id="KW-1185">Reference proteome</keyword>
<dbReference type="STRING" id="1803665.GCA_001641335_08001"/>
<sequence>MSDSLPPEKRGTARVEFSRGVDVHMVAIDGTWSRQCQMTDVAEAGAKLKVDGSIEGLALKEFFLLLSTTGAAFRRCELAWINGDHIGVHFLRGNRPGKG</sequence>